<dbReference type="Proteomes" id="UP001168821">
    <property type="component" value="Unassembled WGS sequence"/>
</dbReference>
<comment type="caution">
    <text evidence="2">The sequence shown here is derived from an EMBL/GenBank/DDBJ whole genome shotgun (WGS) entry which is preliminary data.</text>
</comment>
<dbReference type="PANTHER" id="PTHR19446">
    <property type="entry name" value="REVERSE TRANSCRIPTASES"/>
    <property type="match status" value="1"/>
</dbReference>
<reference evidence="2" key="1">
    <citation type="journal article" date="2023" name="G3 (Bethesda)">
        <title>Whole genome assemblies of Zophobas morio and Tenebrio molitor.</title>
        <authorList>
            <person name="Kaur S."/>
            <person name="Stinson S.A."/>
            <person name="diCenzo G.C."/>
        </authorList>
    </citation>
    <scope>NUCLEOTIDE SEQUENCE</scope>
    <source>
        <strain evidence="2">QUZm001</strain>
    </source>
</reference>
<name>A0AA38MH18_9CUCU</name>
<accession>A0AA38MH18</accession>
<protein>
    <recommendedName>
        <fullName evidence="1">Reverse transcriptase domain-containing protein</fullName>
    </recommendedName>
</protein>
<evidence type="ECO:0000313" key="2">
    <source>
        <dbReference type="EMBL" id="KAJ3656121.1"/>
    </source>
</evidence>
<gene>
    <name evidence="2" type="ORF">Zmor_015219</name>
</gene>
<keyword evidence="3" id="KW-1185">Reference proteome</keyword>
<dbReference type="CDD" id="cd01650">
    <property type="entry name" value="RT_nLTR_like"/>
    <property type="match status" value="1"/>
</dbReference>
<dbReference type="InterPro" id="IPR000477">
    <property type="entry name" value="RT_dom"/>
</dbReference>
<dbReference type="Pfam" id="PF00078">
    <property type="entry name" value="RVT_1"/>
    <property type="match status" value="1"/>
</dbReference>
<evidence type="ECO:0000313" key="3">
    <source>
        <dbReference type="Proteomes" id="UP001168821"/>
    </source>
</evidence>
<proteinExistence type="predicted"/>
<dbReference type="EMBL" id="JALNTZ010000004">
    <property type="protein sequence ID" value="KAJ3656121.1"/>
    <property type="molecule type" value="Genomic_DNA"/>
</dbReference>
<sequence length="144" mass="16723">MIEILSELMNDVWTGKGFPGEWRVGQICPIHKKGNKEKVENYRGITFLNTAYKLYEMVLNERLVTQMNEKSILPESQAGFRRGRGAMDNVYILHHLIEKELLKEGGRVYTQFVDLKAAFDTVDKECLWESMERRRLSEKLIAAA</sequence>
<feature type="domain" description="Reverse transcriptase" evidence="1">
    <location>
        <begin position="30"/>
        <end position="140"/>
    </location>
</feature>
<evidence type="ECO:0000259" key="1">
    <source>
        <dbReference type="Pfam" id="PF00078"/>
    </source>
</evidence>
<dbReference type="AlphaFoldDB" id="A0AA38MH18"/>
<organism evidence="2 3">
    <name type="scientific">Zophobas morio</name>
    <dbReference type="NCBI Taxonomy" id="2755281"/>
    <lineage>
        <taxon>Eukaryota</taxon>
        <taxon>Metazoa</taxon>
        <taxon>Ecdysozoa</taxon>
        <taxon>Arthropoda</taxon>
        <taxon>Hexapoda</taxon>
        <taxon>Insecta</taxon>
        <taxon>Pterygota</taxon>
        <taxon>Neoptera</taxon>
        <taxon>Endopterygota</taxon>
        <taxon>Coleoptera</taxon>
        <taxon>Polyphaga</taxon>
        <taxon>Cucujiformia</taxon>
        <taxon>Tenebrionidae</taxon>
        <taxon>Zophobas</taxon>
    </lineage>
</organism>